<comment type="caution">
    <text evidence="1">The sequence shown here is derived from an EMBL/GenBank/DDBJ whole genome shotgun (WGS) entry which is preliminary data.</text>
</comment>
<reference evidence="1 2" key="1">
    <citation type="submission" date="2016-01" db="EMBL/GenBank/DDBJ databases">
        <title>Draft Genome Sequences of Seven Thermophilic Sporeformers Isolated from Foods.</title>
        <authorList>
            <person name="Berendsen E.M."/>
            <person name="Wells-Bennik M.H."/>
            <person name="Krawcyk A.O."/>
            <person name="De Jong A."/>
            <person name="Holsappel S."/>
            <person name="Eijlander R.T."/>
            <person name="Kuipers O.P."/>
        </authorList>
    </citation>
    <scope>NUCLEOTIDE SEQUENCE [LARGE SCALE GENOMIC DNA]</scope>
    <source>
        <strain evidence="1 2">B4135</strain>
    </source>
</reference>
<gene>
    <name evidence="1" type="ORF">B4135_1662</name>
</gene>
<name>A0A150MAX7_9BACI</name>
<dbReference type="Gene3D" id="3.40.50.300">
    <property type="entry name" value="P-loop containing nucleotide triphosphate hydrolases"/>
    <property type="match status" value="1"/>
</dbReference>
<accession>A0A150MAX7</accession>
<proteinExistence type="predicted"/>
<organism evidence="1 2">
    <name type="scientific">Caldibacillus debilis</name>
    <dbReference type="NCBI Taxonomy" id="301148"/>
    <lineage>
        <taxon>Bacteria</taxon>
        <taxon>Bacillati</taxon>
        <taxon>Bacillota</taxon>
        <taxon>Bacilli</taxon>
        <taxon>Bacillales</taxon>
        <taxon>Bacillaceae</taxon>
        <taxon>Caldibacillus</taxon>
    </lineage>
</organism>
<evidence type="ECO:0008006" key="3">
    <source>
        <dbReference type="Google" id="ProtNLM"/>
    </source>
</evidence>
<dbReference type="AlphaFoldDB" id="A0A150MAX7"/>
<dbReference type="PATRIC" id="fig|301148.3.peg.1882"/>
<evidence type="ECO:0000313" key="2">
    <source>
        <dbReference type="Proteomes" id="UP000075683"/>
    </source>
</evidence>
<dbReference type="EMBL" id="LQYT01000020">
    <property type="protein sequence ID" value="KYD21382.1"/>
    <property type="molecule type" value="Genomic_DNA"/>
</dbReference>
<dbReference type="SUPFAM" id="SSF52540">
    <property type="entry name" value="P-loop containing nucleoside triphosphate hydrolases"/>
    <property type="match status" value="1"/>
</dbReference>
<protein>
    <recommendedName>
        <fullName evidence="3">ParA family protein</fullName>
    </recommendedName>
</protein>
<dbReference type="STRING" id="301148.B4135_1662"/>
<dbReference type="RefSeq" id="WP_061568263.1">
    <property type="nucleotide sequence ID" value="NZ_LQYT01000020.1"/>
</dbReference>
<sequence>MNIAIISNNSVYKELFSKSEETEAVLLWDKVKEATIDLAAIFLDGETFPLDDLGKLRELYPDIPIYYKPISIHSDLFTKNISRLCAAHKVKVINEYSTERQTVEHIINEITNKEDYLSKRIIACFGTHSGAGVTTTVLSMARSLSQRVEEKVLVLSLNSWDPADYFYPYTGQYLNDLKVDLKTQNLTPARLSEALCHYESFYHLAGNRDIKMQRFYQPYEIEHLISVAKQLFDVILIDGGTHFDTAPTVQAYLSSNLRFLVTNQEEKGYRGYYPYIFHQLIEPAGGKAEDFLLVVNKYQPANTLISEKALEEELNMTRVATLPDLGDLGTIAAFQKKLLYDMGNEYYMKNVDLLSNLIISECKLVEKEASFHTKKEKKKLFALFK</sequence>
<dbReference type="OrthoDB" id="2791974at2"/>
<dbReference type="Proteomes" id="UP000075683">
    <property type="component" value="Unassembled WGS sequence"/>
</dbReference>
<dbReference type="InterPro" id="IPR027417">
    <property type="entry name" value="P-loop_NTPase"/>
</dbReference>
<evidence type="ECO:0000313" key="1">
    <source>
        <dbReference type="EMBL" id="KYD21382.1"/>
    </source>
</evidence>